<name>A0ABV7Z6W5_9DEIO</name>
<dbReference type="RefSeq" id="WP_322473994.1">
    <property type="nucleotide sequence ID" value="NZ_JBHRZG010000008.1"/>
</dbReference>
<keyword evidence="1" id="KW-1133">Transmembrane helix</keyword>
<protein>
    <submittedName>
        <fullName evidence="3">DUF1206 domain-containing protein</fullName>
    </submittedName>
</protein>
<keyword evidence="1" id="KW-0812">Transmembrane</keyword>
<gene>
    <name evidence="3" type="ORF">ACFOSB_07810</name>
</gene>
<keyword evidence="4" id="KW-1185">Reference proteome</keyword>
<evidence type="ECO:0000313" key="4">
    <source>
        <dbReference type="Proteomes" id="UP001595803"/>
    </source>
</evidence>
<comment type="caution">
    <text evidence="3">The sequence shown here is derived from an EMBL/GenBank/DDBJ whole genome shotgun (WGS) entry which is preliminary data.</text>
</comment>
<dbReference type="Pfam" id="PF06724">
    <property type="entry name" value="DUF1206"/>
    <property type="match status" value="3"/>
</dbReference>
<feature type="domain" description="DUF1206" evidence="2">
    <location>
        <begin position="210"/>
        <end position="279"/>
    </location>
</feature>
<organism evidence="3 4">
    <name type="scientific">Deinococcus rufus</name>
    <dbReference type="NCBI Taxonomy" id="2136097"/>
    <lineage>
        <taxon>Bacteria</taxon>
        <taxon>Thermotogati</taxon>
        <taxon>Deinococcota</taxon>
        <taxon>Deinococci</taxon>
        <taxon>Deinococcales</taxon>
        <taxon>Deinococcaceae</taxon>
        <taxon>Deinococcus</taxon>
    </lineage>
</organism>
<feature type="transmembrane region" description="Helical" evidence="1">
    <location>
        <begin position="77"/>
        <end position="95"/>
    </location>
</feature>
<feature type="transmembrane region" description="Helical" evidence="1">
    <location>
        <begin position="39"/>
        <end position="57"/>
    </location>
</feature>
<feature type="transmembrane region" description="Helical" evidence="1">
    <location>
        <begin position="162"/>
        <end position="183"/>
    </location>
</feature>
<dbReference type="EMBL" id="JBHRZG010000008">
    <property type="protein sequence ID" value="MFC3832759.1"/>
    <property type="molecule type" value="Genomic_DNA"/>
</dbReference>
<proteinExistence type="predicted"/>
<evidence type="ECO:0000313" key="3">
    <source>
        <dbReference type="EMBL" id="MFC3832759.1"/>
    </source>
</evidence>
<feature type="transmembrane region" description="Helical" evidence="1">
    <location>
        <begin position="216"/>
        <end position="233"/>
    </location>
</feature>
<feature type="domain" description="DUF1206" evidence="2">
    <location>
        <begin position="116"/>
        <end position="183"/>
    </location>
</feature>
<feature type="transmembrane region" description="Helical" evidence="1">
    <location>
        <begin position="116"/>
        <end position="135"/>
    </location>
</feature>
<reference evidence="4" key="1">
    <citation type="journal article" date="2019" name="Int. J. Syst. Evol. Microbiol.">
        <title>The Global Catalogue of Microorganisms (GCM) 10K type strain sequencing project: providing services to taxonomists for standard genome sequencing and annotation.</title>
        <authorList>
            <consortium name="The Broad Institute Genomics Platform"/>
            <consortium name="The Broad Institute Genome Sequencing Center for Infectious Disease"/>
            <person name="Wu L."/>
            <person name="Ma J."/>
        </authorList>
    </citation>
    <scope>NUCLEOTIDE SEQUENCE [LARGE SCALE GENOMIC DNA]</scope>
    <source>
        <strain evidence="4">CCTCC AB 2017081</strain>
    </source>
</reference>
<sequence>MTDIKHAGQQLQGHVQAATRHAAPGLEALARFGYASKGVVYGMLGILALGVALGRGGATTDTKGALLRLDDLPAGHALMWLLVVGLIGYAVWQLLRAALDPEHQGTGGKGILKRSGYLLSGVANIALAVFAAQLASSGTAARDQNSEAQAAGQVMALPGGQVLLALAGVALLGLAGSQLYTAYGAKFMKRMAFTDIGARYGQTLTRVGQVGIASRAVLMTIIGVFALLAAWRGSAGTAVGISEALTWLRGQPAGNVLLGIVALGTLCYGAWCVVQAVYRRIRVEG</sequence>
<evidence type="ECO:0000259" key="2">
    <source>
        <dbReference type="Pfam" id="PF06724"/>
    </source>
</evidence>
<accession>A0ABV7Z6W5</accession>
<evidence type="ECO:0000256" key="1">
    <source>
        <dbReference type="SAM" id="Phobius"/>
    </source>
</evidence>
<feature type="transmembrane region" description="Helical" evidence="1">
    <location>
        <begin position="253"/>
        <end position="278"/>
    </location>
</feature>
<dbReference type="Proteomes" id="UP001595803">
    <property type="component" value="Unassembled WGS sequence"/>
</dbReference>
<keyword evidence="1" id="KW-0472">Membrane</keyword>
<dbReference type="InterPro" id="IPR009597">
    <property type="entry name" value="DUF1206"/>
</dbReference>
<feature type="domain" description="DUF1206" evidence="2">
    <location>
        <begin position="32"/>
        <end position="99"/>
    </location>
</feature>